<dbReference type="OrthoDB" id="1939285at2759"/>
<comment type="caution">
    <text evidence="8">The sequence shown here is derived from an EMBL/GenBank/DDBJ whole genome shotgun (WGS) entry which is preliminary data.</text>
</comment>
<keyword evidence="3" id="KW-0963">Cytoplasm</keyword>
<feature type="compositionally biased region" description="Low complexity" evidence="6">
    <location>
        <begin position="420"/>
        <end position="433"/>
    </location>
</feature>
<comment type="subcellular location">
    <subcellularLocation>
        <location evidence="1">Cytoplasm</location>
        <location evidence="1">Cytoskeleton</location>
    </subcellularLocation>
</comment>
<feature type="compositionally biased region" description="Basic and acidic residues" evidence="6">
    <location>
        <begin position="476"/>
        <end position="489"/>
    </location>
</feature>
<proteinExistence type="inferred from homology"/>
<dbReference type="Pfam" id="PF06886">
    <property type="entry name" value="TPX2"/>
    <property type="match status" value="1"/>
</dbReference>
<dbReference type="PANTHER" id="PTHR31358">
    <property type="entry name" value="PROTEIN WVD2-LIKE 4"/>
    <property type="match status" value="1"/>
</dbReference>
<protein>
    <recommendedName>
        <fullName evidence="7">TPX2 C-terminal domain-containing protein</fullName>
    </recommendedName>
</protein>
<keyword evidence="9" id="KW-1185">Reference proteome</keyword>
<name>A0A835DEN1_TETSI</name>
<keyword evidence="4" id="KW-0493">Microtubule</keyword>
<organism evidence="8 9">
    <name type="scientific">Tetracentron sinense</name>
    <name type="common">Spur-leaf</name>
    <dbReference type="NCBI Taxonomy" id="13715"/>
    <lineage>
        <taxon>Eukaryota</taxon>
        <taxon>Viridiplantae</taxon>
        <taxon>Streptophyta</taxon>
        <taxon>Embryophyta</taxon>
        <taxon>Tracheophyta</taxon>
        <taxon>Spermatophyta</taxon>
        <taxon>Magnoliopsida</taxon>
        <taxon>Trochodendrales</taxon>
        <taxon>Trochodendraceae</taxon>
        <taxon>Tetracentron</taxon>
    </lineage>
</organism>
<comment type="similarity">
    <text evidence="2">Belongs to the TPX2 family.</text>
</comment>
<reference evidence="8 9" key="1">
    <citation type="submission" date="2020-04" db="EMBL/GenBank/DDBJ databases">
        <title>Plant Genome Project.</title>
        <authorList>
            <person name="Zhang R.-G."/>
        </authorList>
    </citation>
    <scope>NUCLEOTIDE SEQUENCE [LARGE SCALE GENOMIC DNA]</scope>
    <source>
        <strain evidence="8">YNK0</strain>
        <tissue evidence="8">Leaf</tissue>
    </source>
</reference>
<feature type="compositionally biased region" description="Polar residues" evidence="6">
    <location>
        <begin position="444"/>
        <end position="456"/>
    </location>
</feature>
<accession>A0A835DEN1</accession>
<feature type="compositionally biased region" description="Low complexity" evidence="6">
    <location>
        <begin position="365"/>
        <end position="378"/>
    </location>
</feature>
<evidence type="ECO:0000256" key="5">
    <source>
        <dbReference type="ARBA" id="ARBA00023212"/>
    </source>
</evidence>
<evidence type="ECO:0000313" key="8">
    <source>
        <dbReference type="EMBL" id="KAF8400633.1"/>
    </source>
</evidence>
<feature type="compositionally biased region" description="Basic and acidic residues" evidence="6">
    <location>
        <begin position="125"/>
        <end position="136"/>
    </location>
</feature>
<evidence type="ECO:0000256" key="1">
    <source>
        <dbReference type="ARBA" id="ARBA00004245"/>
    </source>
</evidence>
<dbReference type="AlphaFoldDB" id="A0A835DEN1"/>
<evidence type="ECO:0000256" key="3">
    <source>
        <dbReference type="ARBA" id="ARBA00022490"/>
    </source>
</evidence>
<feature type="compositionally biased region" description="Polar residues" evidence="6">
    <location>
        <begin position="177"/>
        <end position="195"/>
    </location>
</feature>
<evidence type="ECO:0000313" key="9">
    <source>
        <dbReference type="Proteomes" id="UP000655225"/>
    </source>
</evidence>
<feature type="compositionally biased region" description="Low complexity" evidence="6">
    <location>
        <begin position="227"/>
        <end position="244"/>
    </location>
</feature>
<feature type="domain" description="TPX2 C-terminal" evidence="7">
    <location>
        <begin position="274"/>
        <end position="345"/>
    </location>
</feature>
<dbReference type="InterPro" id="IPR027329">
    <property type="entry name" value="TPX2_C"/>
</dbReference>
<feature type="compositionally biased region" description="Basic residues" evidence="6">
    <location>
        <begin position="403"/>
        <end position="412"/>
    </location>
</feature>
<evidence type="ECO:0000256" key="2">
    <source>
        <dbReference type="ARBA" id="ARBA00005885"/>
    </source>
</evidence>
<dbReference type="GO" id="GO:0005874">
    <property type="term" value="C:microtubule"/>
    <property type="evidence" value="ECO:0007669"/>
    <property type="project" value="UniProtKB-KW"/>
</dbReference>
<dbReference type="PANTHER" id="PTHR31358:SF29">
    <property type="entry name" value="PROTEIN WVD2-LIKE 5-RELATED"/>
    <property type="match status" value="1"/>
</dbReference>
<keyword evidence="5" id="KW-0206">Cytoskeleton</keyword>
<feature type="compositionally biased region" description="Basic and acidic residues" evidence="6">
    <location>
        <begin position="379"/>
        <end position="390"/>
    </location>
</feature>
<dbReference type="GO" id="GO:0008017">
    <property type="term" value="F:microtubule binding"/>
    <property type="evidence" value="ECO:0007669"/>
    <property type="project" value="InterPro"/>
</dbReference>
<dbReference type="InterPro" id="IPR044833">
    <property type="entry name" value="WDL5/6"/>
</dbReference>
<dbReference type="OMA" id="SEGHMER"/>
<feature type="region of interest" description="Disordered" evidence="6">
    <location>
        <begin position="96"/>
        <end position="276"/>
    </location>
</feature>
<gene>
    <name evidence="8" type="ORF">HHK36_013932</name>
</gene>
<feature type="compositionally biased region" description="Polar residues" evidence="6">
    <location>
        <begin position="208"/>
        <end position="226"/>
    </location>
</feature>
<dbReference type="Proteomes" id="UP000655225">
    <property type="component" value="Unassembled WGS sequence"/>
</dbReference>
<feature type="compositionally biased region" description="Basic and acidic residues" evidence="6">
    <location>
        <begin position="157"/>
        <end position="173"/>
    </location>
</feature>
<evidence type="ECO:0000256" key="6">
    <source>
        <dbReference type="SAM" id="MobiDB-lite"/>
    </source>
</evidence>
<dbReference type="EMBL" id="JABCRI010000009">
    <property type="protein sequence ID" value="KAF8400633.1"/>
    <property type="molecule type" value="Genomic_DNA"/>
</dbReference>
<feature type="region of interest" description="Disordered" evidence="6">
    <location>
        <begin position="330"/>
        <end position="489"/>
    </location>
</feature>
<evidence type="ECO:0000256" key="4">
    <source>
        <dbReference type="ARBA" id="ARBA00022701"/>
    </source>
</evidence>
<evidence type="ECO:0000259" key="7">
    <source>
        <dbReference type="Pfam" id="PF06886"/>
    </source>
</evidence>
<sequence length="489" mass="53051">MLKIAVFFSKYAAFFDFEVKECKGIDSIFGNVLGAMDAENIVTTAGIEADHQNGVHEQLITSVEEGVILEKVNGNLKSDTETVGPNGSSEIVANLEENETLNSSTGEVGEGSILDEESKGLTVSKELRLNDTEHTNHSKPQNGQGKIKNKKSSSPKHVVETLLKKSKDGKHAEATPAVSNGSVASNSRSKQSFALATSRKAFNDRQAVESNASVDLSRPTKSTSDPSTAQQSQQSKKSGLASSAMNMTQSEGLKSPTEGGTKPRKEGNLPSYSFSFKCDERAEKRKEFYSKLEEKIHAKEAEKTTLQAKSKETQEAEIKMLRKNLTFKATPMPSFYQESAPPKVELKKVPPTRAKSPKFGRQKNSSTAADSEGSSSRSCRLDRLSLDEKVSQNSLIKGSSPLHSKKPIRKSLPKLPSEKSTLTTATVVATSTLQTEHQNLEQEAGTTAEQSQTQSYMADGPVAGEQMQPSLEQEAVSEHAVSEHSTEQH</sequence>